<protein>
    <submittedName>
        <fullName evidence="1">Uncharacterized protein</fullName>
    </submittedName>
</protein>
<reference evidence="1 2" key="1">
    <citation type="submission" date="2019-05" db="EMBL/GenBank/DDBJ databases">
        <authorList>
            <person name="Qu J.-H."/>
        </authorList>
    </citation>
    <scope>NUCLEOTIDE SEQUENCE [LARGE SCALE GENOMIC DNA]</scope>
    <source>
        <strain evidence="1 2">Z12</strain>
    </source>
</reference>
<dbReference type="EMBL" id="VCEI01000003">
    <property type="protein sequence ID" value="TLU97460.1"/>
    <property type="molecule type" value="Genomic_DNA"/>
</dbReference>
<evidence type="ECO:0000313" key="2">
    <source>
        <dbReference type="Proteomes" id="UP000309788"/>
    </source>
</evidence>
<comment type="caution">
    <text evidence="1">The sequence shown here is derived from an EMBL/GenBank/DDBJ whole genome shotgun (WGS) entry which is preliminary data.</text>
</comment>
<accession>A0A5R9KML1</accession>
<keyword evidence="2" id="KW-1185">Reference proteome</keyword>
<dbReference type="OrthoDB" id="1495442at2"/>
<dbReference type="Proteomes" id="UP000309788">
    <property type="component" value="Unassembled WGS sequence"/>
</dbReference>
<sequence>MGTRRRTTEFRKGDVYRATRNGEITPHIWVIMQDCLHADRHCTRAFNLTGSEAPEGQHMIDVSHFTFPYGLFKYKKKYTYARINEKDCLTKGNNLEYLGDVEDLCPGLMDEVCKQTYACDVANDLDDLCDCNYQIIDKKVDLGQMIEPECDCNQKVYFG</sequence>
<name>A0A5R9KML1_9BACT</name>
<dbReference type="AlphaFoldDB" id="A0A5R9KML1"/>
<dbReference type="RefSeq" id="WP_138279351.1">
    <property type="nucleotide sequence ID" value="NZ_BMGE01000020.1"/>
</dbReference>
<organism evidence="1 2">
    <name type="scientific">Dyadobacter sediminis</name>
    <dbReference type="NCBI Taxonomy" id="1493691"/>
    <lineage>
        <taxon>Bacteria</taxon>
        <taxon>Pseudomonadati</taxon>
        <taxon>Bacteroidota</taxon>
        <taxon>Cytophagia</taxon>
        <taxon>Cytophagales</taxon>
        <taxon>Spirosomataceae</taxon>
        <taxon>Dyadobacter</taxon>
    </lineage>
</organism>
<evidence type="ECO:0000313" key="1">
    <source>
        <dbReference type="EMBL" id="TLU97460.1"/>
    </source>
</evidence>
<proteinExistence type="predicted"/>
<gene>
    <name evidence="1" type="ORF">FEM55_00365</name>
</gene>